<sequence>MEKYKVTVYGDFETFEYRDLTYEEAYDEAGNYSDDYVAIVTLDEEVE</sequence>
<reference evidence="1 2" key="1">
    <citation type="submission" date="2023-10" db="EMBL/GenBank/DDBJ databases">
        <authorList>
            <person name="Botero Cardona J."/>
        </authorList>
    </citation>
    <scope>NUCLEOTIDE SEQUENCE [LARGE SCALE GENOMIC DNA]</scope>
    <source>
        <strain evidence="1 2">R-55214</strain>
    </source>
</reference>
<evidence type="ECO:0000313" key="2">
    <source>
        <dbReference type="Proteomes" id="UP001314166"/>
    </source>
</evidence>
<evidence type="ECO:0008006" key="3">
    <source>
        <dbReference type="Google" id="ProtNLM"/>
    </source>
</evidence>
<organism evidence="1 2">
    <name type="scientific">Fructobacillus evanidus</name>
    <dbReference type="NCBI Taxonomy" id="3064281"/>
    <lineage>
        <taxon>Bacteria</taxon>
        <taxon>Bacillati</taxon>
        <taxon>Bacillota</taxon>
        <taxon>Bacilli</taxon>
        <taxon>Lactobacillales</taxon>
        <taxon>Lactobacillaceae</taxon>
        <taxon>Fructobacillus</taxon>
    </lineage>
</organism>
<name>A0ABN9Z4Q3_9LACO</name>
<protein>
    <recommendedName>
        <fullName evidence="3">Phage protein</fullName>
    </recommendedName>
</protein>
<keyword evidence="2" id="KW-1185">Reference proteome</keyword>
<gene>
    <name evidence="1" type="ORF">R55214_HHFBAMCI_01720</name>
</gene>
<comment type="caution">
    <text evidence="1">The sequence shown here is derived from an EMBL/GenBank/DDBJ whole genome shotgun (WGS) entry which is preliminary data.</text>
</comment>
<dbReference type="RefSeq" id="WP_338344288.1">
    <property type="nucleotide sequence ID" value="NZ_CAUZLH010000002.1"/>
</dbReference>
<dbReference type="EMBL" id="CAUZMB010000030">
    <property type="protein sequence ID" value="CAK1255355.1"/>
    <property type="molecule type" value="Genomic_DNA"/>
</dbReference>
<evidence type="ECO:0000313" key="1">
    <source>
        <dbReference type="EMBL" id="CAK1255355.1"/>
    </source>
</evidence>
<proteinExistence type="predicted"/>
<dbReference type="Proteomes" id="UP001314166">
    <property type="component" value="Unassembled WGS sequence"/>
</dbReference>
<accession>A0ABN9Z4Q3</accession>